<evidence type="ECO:0000256" key="2">
    <source>
        <dbReference type="ARBA" id="ARBA00007362"/>
    </source>
</evidence>
<feature type="transmembrane region" description="Helical" evidence="8">
    <location>
        <begin position="134"/>
        <end position="155"/>
    </location>
</feature>
<sequence length="345" mass="35593">MTAVDTTPEAAPRRLRGASLAVLVMVAVTASWASTFVVIQGSVARMPVTGFNAARFAVAAAVLVLLRPRALLALDRGGVLRGVLLGLALAGTYLLQTWGLQYTSTTVSAFVTGMFVVFTPLITAVVLRRRLPIGAWMAMVLAVAGLGLLTLRGFSVGFGELLTLGCALCLAVQIVGTGEWVVGRDPYALVLVQMITVTVVCGIAAAPSGFVVVPPDTGAWLGVLYTGVVATALGIVLQTWCQIRISATRIAIVMTSEPVFAALIGRLIGEELTALQLVGAALVLVSMFVVELGAAPAPPQNAGPAPTTDPQHATAQPGAPDSDSEPAARDGVPRPPPLQTVRTGE</sequence>
<reference evidence="10 11" key="1">
    <citation type="submission" date="2019-12" db="EMBL/GenBank/DDBJ databases">
        <title>Whole genome shotgun sequence of Streptomyces hygroscopicus subsp. glebosus NBRC 13786.</title>
        <authorList>
            <person name="Ichikawa N."/>
            <person name="Kimura A."/>
            <person name="Kitahashi Y."/>
            <person name="Komaki H."/>
            <person name="Tamura T."/>
        </authorList>
    </citation>
    <scope>NUCLEOTIDE SEQUENCE [LARGE SCALE GENOMIC DNA]</scope>
    <source>
        <strain evidence="10 11">NBRC 13786</strain>
    </source>
</reference>
<dbReference type="Pfam" id="PF00892">
    <property type="entry name" value="EamA"/>
    <property type="match status" value="2"/>
</dbReference>
<keyword evidence="5 8" id="KW-1133">Transmembrane helix</keyword>
<dbReference type="PANTHER" id="PTHR42920:SF5">
    <property type="entry name" value="EAMA DOMAIN-CONTAINING PROTEIN"/>
    <property type="match status" value="1"/>
</dbReference>
<evidence type="ECO:0000256" key="5">
    <source>
        <dbReference type="ARBA" id="ARBA00022989"/>
    </source>
</evidence>
<name>A0A640T7V9_9ACTN</name>
<accession>A0A640T7V9</accession>
<feature type="transmembrane region" description="Helical" evidence="8">
    <location>
        <begin position="49"/>
        <end position="66"/>
    </location>
</feature>
<feature type="transmembrane region" description="Helical" evidence="8">
    <location>
        <begin position="20"/>
        <end position="43"/>
    </location>
</feature>
<evidence type="ECO:0000259" key="9">
    <source>
        <dbReference type="Pfam" id="PF00892"/>
    </source>
</evidence>
<feature type="transmembrane region" description="Helical" evidence="8">
    <location>
        <begin position="107"/>
        <end position="127"/>
    </location>
</feature>
<evidence type="ECO:0000313" key="10">
    <source>
        <dbReference type="EMBL" id="GFE18346.1"/>
    </source>
</evidence>
<feature type="region of interest" description="Disordered" evidence="7">
    <location>
        <begin position="297"/>
        <end position="345"/>
    </location>
</feature>
<dbReference type="GO" id="GO:0005886">
    <property type="term" value="C:plasma membrane"/>
    <property type="evidence" value="ECO:0007669"/>
    <property type="project" value="UniProtKB-SubCell"/>
</dbReference>
<dbReference type="SUPFAM" id="SSF103481">
    <property type="entry name" value="Multidrug resistance efflux transporter EmrE"/>
    <property type="match status" value="2"/>
</dbReference>
<evidence type="ECO:0000256" key="6">
    <source>
        <dbReference type="ARBA" id="ARBA00023136"/>
    </source>
</evidence>
<feature type="transmembrane region" description="Helical" evidence="8">
    <location>
        <begin position="249"/>
        <end position="268"/>
    </location>
</feature>
<feature type="transmembrane region" description="Helical" evidence="8">
    <location>
        <begin position="219"/>
        <end position="237"/>
    </location>
</feature>
<feature type="transmembrane region" description="Helical" evidence="8">
    <location>
        <begin position="189"/>
        <end position="213"/>
    </location>
</feature>
<dbReference type="EMBL" id="BLIO01000001">
    <property type="protein sequence ID" value="GFE18346.1"/>
    <property type="molecule type" value="Genomic_DNA"/>
</dbReference>
<evidence type="ECO:0000313" key="11">
    <source>
        <dbReference type="Proteomes" id="UP000430079"/>
    </source>
</evidence>
<dbReference type="AlphaFoldDB" id="A0A640T7V9"/>
<comment type="similarity">
    <text evidence="2">Belongs to the EamA transporter family.</text>
</comment>
<keyword evidence="3" id="KW-1003">Cell membrane</keyword>
<feature type="domain" description="EamA" evidence="9">
    <location>
        <begin position="20"/>
        <end position="150"/>
    </location>
</feature>
<dbReference type="InterPro" id="IPR051258">
    <property type="entry name" value="Diverse_Substrate_Transporter"/>
</dbReference>
<dbReference type="InterPro" id="IPR037185">
    <property type="entry name" value="EmrE-like"/>
</dbReference>
<keyword evidence="11" id="KW-1185">Reference proteome</keyword>
<evidence type="ECO:0000256" key="8">
    <source>
        <dbReference type="SAM" id="Phobius"/>
    </source>
</evidence>
<keyword evidence="4 8" id="KW-0812">Transmembrane</keyword>
<keyword evidence="6 8" id="KW-0472">Membrane</keyword>
<proteinExistence type="inferred from homology"/>
<dbReference type="PANTHER" id="PTHR42920">
    <property type="entry name" value="OS03G0707200 PROTEIN-RELATED"/>
    <property type="match status" value="1"/>
</dbReference>
<dbReference type="InterPro" id="IPR000620">
    <property type="entry name" value="EamA_dom"/>
</dbReference>
<comment type="subcellular location">
    <subcellularLocation>
        <location evidence="1">Cell membrane</location>
        <topology evidence="1">Multi-pass membrane protein</topology>
    </subcellularLocation>
</comment>
<evidence type="ECO:0000256" key="4">
    <source>
        <dbReference type="ARBA" id="ARBA00022692"/>
    </source>
</evidence>
<evidence type="ECO:0000256" key="3">
    <source>
        <dbReference type="ARBA" id="ARBA00022475"/>
    </source>
</evidence>
<evidence type="ECO:0000256" key="1">
    <source>
        <dbReference type="ARBA" id="ARBA00004651"/>
    </source>
</evidence>
<dbReference type="RefSeq" id="WP_190142560.1">
    <property type="nucleotide sequence ID" value="NZ_BLIO01000001.1"/>
</dbReference>
<dbReference type="Proteomes" id="UP000430079">
    <property type="component" value="Unassembled WGS sequence"/>
</dbReference>
<evidence type="ECO:0000256" key="7">
    <source>
        <dbReference type="SAM" id="MobiDB-lite"/>
    </source>
</evidence>
<gene>
    <name evidence="10" type="ORF">Sgleb_63930</name>
</gene>
<feature type="domain" description="EamA" evidence="9">
    <location>
        <begin position="158"/>
        <end position="290"/>
    </location>
</feature>
<feature type="transmembrane region" description="Helical" evidence="8">
    <location>
        <begin position="274"/>
        <end position="294"/>
    </location>
</feature>
<protein>
    <submittedName>
        <fullName evidence="10">Membrane protein</fullName>
    </submittedName>
</protein>
<feature type="transmembrane region" description="Helical" evidence="8">
    <location>
        <begin position="161"/>
        <end position="182"/>
    </location>
</feature>
<comment type="caution">
    <text evidence="10">The sequence shown here is derived from an EMBL/GenBank/DDBJ whole genome shotgun (WGS) entry which is preliminary data.</text>
</comment>
<organism evidence="10 11">
    <name type="scientific">Streptomyces glebosus</name>
    <dbReference type="NCBI Taxonomy" id="249580"/>
    <lineage>
        <taxon>Bacteria</taxon>
        <taxon>Bacillati</taxon>
        <taxon>Actinomycetota</taxon>
        <taxon>Actinomycetes</taxon>
        <taxon>Kitasatosporales</taxon>
        <taxon>Streptomycetaceae</taxon>
        <taxon>Streptomyces</taxon>
    </lineage>
</organism>
<feature type="transmembrane region" description="Helical" evidence="8">
    <location>
        <begin position="78"/>
        <end position="95"/>
    </location>
</feature>